<feature type="chain" id="PRO_5012631917" evidence="1">
    <location>
        <begin position="21"/>
        <end position="72"/>
    </location>
</feature>
<accession>A0A2B7YP84</accession>
<reference evidence="2 3" key="1">
    <citation type="submission" date="2017-10" db="EMBL/GenBank/DDBJ databases">
        <title>Comparative genomics in systemic dimorphic fungi from Ajellomycetaceae.</title>
        <authorList>
            <person name="Munoz J.F."/>
            <person name="Mcewen J.G."/>
            <person name="Clay O.K."/>
            <person name="Cuomo C.A."/>
        </authorList>
    </citation>
    <scope>NUCLEOTIDE SEQUENCE [LARGE SCALE GENOMIC DNA]</scope>
    <source>
        <strain evidence="2 3">UAMH7299</strain>
    </source>
</reference>
<evidence type="ECO:0000256" key="1">
    <source>
        <dbReference type="SAM" id="SignalP"/>
    </source>
</evidence>
<name>A0A2B7YP84_POLH7</name>
<feature type="signal peptide" evidence="1">
    <location>
        <begin position="1"/>
        <end position="20"/>
    </location>
</feature>
<comment type="caution">
    <text evidence="2">The sequence shown here is derived from an EMBL/GenBank/DDBJ whole genome shotgun (WGS) entry which is preliminary data.</text>
</comment>
<organism evidence="2 3">
    <name type="scientific">Polytolypa hystricis (strain UAMH7299)</name>
    <dbReference type="NCBI Taxonomy" id="1447883"/>
    <lineage>
        <taxon>Eukaryota</taxon>
        <taxon>Fungi</taxon>
        <taxon>Dikarya</taxon>
        <taxon>Ascomycota</taxon>
        <taxon>Pezizomycotina</taxon>
        <taxon>Eurotiomycetes</taxon>
        <taxon>Eurotiomycetidae</taxon>
        <taxon>Onygenales</taxon>
        <taxon>Onygenales incertae sedis</taxon>
        <taxon>Polytolypa</taxon>
    </lineage>
</organism>
<keyword evidence="1" id="KW-0732">Signal</keyword>
<gene>
    <name evidence="2" type="ORF">AJ80_02915</name>
</gene>
<evidence type="ECO:0000313" key="2">
    <source>
        <dbReference type="EMBL" id="PGH23000.1"/>
    </source>
</evidence>
<dbReference type="Proteomes" id="UP000224634">
    <property type="component" value="Unassembled WGS sequence"/>
</dbReference>
<dbReference type="EMBL" id="PDNA01000030">
    <property type="protein sequence ID" value="PGH23000.1"/>
    <property type="molecule type" value="Genomic_DNA"/>
</dbReference>
<sequence>MQYLKTLASVLAALSPIAVADDKPMGSEGYISMRNVRAIYQMPGAWEGYSLSDWATVWLAGSPGGSWPRGIE</sequence>
<protein>
    <submittedName>
        <fullName evidence="2">Uncharacterized protein</fullName>
    </submittedName>
</protein>
<keyword evidence="3" id="KW-1185">Reference proteome</keyword>
<dbReference type="AlphaFoldDB" id="A0A2B7YP84"/>
<evidence type="ECO:0000313" key="3">
    <source>
        <dbReference type="Proteomes" id="UP000224634"/>
    </source>
</evidence>
<proteinExistence type="predicted"/>